<gene>
    <name evidence="1" type="ORF">HPB47_024046</name>
</gene>
<protein>
    <submittedName>
        <fullName evidence="1">Uncharacterized protein</fullName>
    </submittedName>
</protein>
<organism evidence="1 2">
    <name type="scientific">Ixodes persulcatus</name>
    <name type="common">Taiga tick</name>
    <dbReference type="NCBI Taxonomy" id="34615"/>
    <lineage>
        <taxon>Eukaryota</taxon>
        <taxon>Metazoa</taxon>
        <taxon>Ecdysozoa</taxon>
        <taxon>Arthropoda</taxon>
        <taxon>Chelicerata</taxon>
        <taxon>Arachnida</taxon>
        <taxon>Acari</taxon>
        <taxon>Parasitiformes</taxon>
        <taxon>Ixodida</taxon>
        <taxon>Ixodoidea</taxon>
        <taxon>Ixodidae</taxon>
        <taxon>Ixodinae</taxon>
        <taxon>Ixodes</taxon>
    </lineage>
</organism>
<sequence>RNKRSGSSERQRKRQQENGRAASAAEGRLRPSNKVALRGTPPPHRVLAVKAVPFVGVSASAAGTGARSPPPMAHILTSKHESRWQVKNEVEAPPTPFHFSGANGGEEVASSPPFALLKWKEVAVRASGLASALRGIPACRRPGTRDGATDKRTELQRPAPPIAIGPRRQWPARSDRRRCRAPYARRLTVRPKLPAPRNQPSLRIEDYVAASQRGARSGSEVLGMRGDRRQRRTQMRTPRIPGQKRDTAALPALGWDSSGWDNKYRPDL</sequence>
<keyword evidence="2" id="KW-1185">Reference proteome</keyword>
<proteinExistence type="predicted"/>
<accession>A0AC60Q5U2</accession>
<reference evidence="1 2" key="1">
    <citation type="journal article" date="2020" name="Cell">
        <title>Large-Scale Comparative Analyses of Tick Genomes Elucidate Their Genetic Diversity and Vector Capacities.</title>
        <authorList>
            <consortium name="Tick Genome and Microbiome Consortium (TIGMIC)"/>
            <person name="Jia N."/>
            <person name="Wang J."/>
            <person name="Shi W."/>
            <person name="Du L."/>
            <person name="Sun Y."/>
            <person name="Zhan W."/>
            <person name="Jiang J.F."/>
            <person name="Wang Q."/>
            <person name="Zhang B."/>
            <person name="Ji P."/>
            <person name="Bell-Sakyi L."/>
            <person name="Cui X.M."/>
            <person name="Yuan T.T."/>
            <person name="Jiang B.G."/>
            <person name="Yang W.F."/>
            <person name="Lam T.T."/>
            <person name="Chang Q.C."/>
            <person name="Ding S.J."/>
            <person name="Wang X.J."/>
            <person name="Zhu J.G."/>
            <person name="Ruan X.D."/>
            <person name="Zhao L."/>
            <person name="Wei J.T."/>
            <person name="Ye R.Z."/>
            <person name="Que T.C."/>
            <person name="Du C.H."/>
            <person name="Zhou Y.H."/>
            <person name="Cheng J.X."/>
            <person name="Dai P.F."/>
            <person name="Guo W.B."/>
            <person name="Han X.H."/>
            <person name="Huang E.J."/>
            <person name="Li L.F."/>
            <person name="Wei W."/>
            <person name="Gao Y.C."/>
            <person name="Liu J.Z."/>
            <person name="Shao H.Z."/>
            <person name="Wang X."/>
            <person name="Wang C.C."/>
            <person name="Yang T.C."/>
            <person name="Huo Q.B."/>
            <person name="Li W."/>
            <person name="Chen H.Y."/>
            <person name="Chen S.E."/>
            <person name="Zhou L.G."/>
            <person name="Ni X.B."/>
            <person name="Tian J.H."/>
            <person name="Sheng Y."/>
            <person name="Liu T."/>
            <person name="Pan Y.S."/>
            <person name="Xia L.Y."/>
            <person name="Li J."/>
            <person name="Zhao F."/>
            <person name="Cao W.C."/>
        </authorList>
    </citation>
    <scope>NUCLEOTIDE SEQUENCE [LARGE SCALE GENOMIC DNA]</scope>
    <source>
        <strain evidence="1">Iper-2018</strain>
    </source>
</reference>
<dbReference type="Proteomes" id="UP000805193">
    <property type="component" value="Unassembled WGS sequence"/>
</dbReference>
<evidence type="ECO:0000313" key="2">
    <source>
        <dbReference type="Proteomes" id="UP000805193"/>
    </source>
</evidence>
<feature type="non-terminal residue" evidence="1">
    <location>
        <position position="1"/>
    </location>
</feature>
<dbReference type="EMBL" id="JABSTQ010009452">
    <property type="protein sequence ID" value="KAG0429046.1"/>
    <property type="molecule type" value="Genomic_DNA"/>
</dbReference>
<comment type="caution">
    <text evidence="1">The sequence shown here is derived from an EMBL/GenBank/DDBJ whole genome shotgun (WGS) entry which is preliminary data.</text>
</comment>
<name>A0AC60Q5U2_IXOPE</name>
<evidence type="ECO:0000313" key="1">
    <source>
        <dbReference type="EMBL" id="KAG0429046.1"/>
    </source>
</evidence>